<dbReference type="Gene3D" id="1.10.10.2520">
    <property type="entry name" value="Cell wall hydrolase SleB, domain 1"/>
    <property type="match status" value="1"/>
</dbReference>
<dbReference type="Pfam" id="PF07486">
    <property type="entry name" value="Hydrolase_2"/>
    <property type="match status" value="1"/>
</dbReference>
<evidence type="ECO:0000256" key="1">
    <source>
        <dbReference type="SAM" id="MobiDB-lite"/>
    </source>
</evidence>
<keyword evidence="4" id="KW-0378">Hydrolase</keyword>
<dbReference type="RefSeq" id="WP_256505696.1">
    <property type="nucleotide sequence ID" value="NZ_CP101740.1"/>
</dbReference>
<protein>
    <submittedName>
        <fullName evidence="4">Cell wall hydrolase</fullName>
    </submittedName>
</protein>
<name>A0ABY5L8B9_9SPHN</name>
<sequence length="229" mass="24360">MKFFARAAGSVAVTLCAAAMVCATTPGLAVELANTEFLAVDRPDIQTKNVAYPAQVPIPPAPIVPAEWTSEGDQGPQTLADSTKSDARPDADYASLSDAVAAQGIPDSPDDELRCLAIGVYYESKGEPLAGQLAVAEVILNRADSGRFPPSACSVLKQRGQFSFVRGGRLPNVSTGSTAWKTAVAIAKVAREELWESKASNAMFFHARHVSPRWKLAKVASVGNHIFYR</sequence>
<dbReference type="Proteomes" id="UP001058533">
    <property type="component" value="Chromosome"/>
</dbReference>
<feature type="domain" description="Cell wall hydrolase SleB" evidence="3">
    <location>
        <begin position="126"/>
        <end position="228"/>
    </location>
</feature>
<feature type="compositionally biased region" description="Polar residues" evidence="1">
    <location>
        <begin position="71"/>
        <end position="82"/>
    </location>
</feature>
<feature type="region of interest" description="Disordered" evidence="1">
    <location>
        <begin position="62"/>
        <end position="90"/>
    </location>
</feature>
<feature type="signal peptide" evidence="2">
    <location>
        <begin position="1"/>
        <end position="29"/>
    </location>
</feature>
<dbReference type="GO" id="GO:0016787">
    <property type="term" value="F:hydrolase activity"/>
    <property type="evidence" value="ECO:0007669"/>
    <property type="project" value="UniProtKB-KW"/>
</dbReference>
<feature type="chain" id="PRO_5047390490" evidence="2">
    <location>
        <begin position="30"/>
        <end position="229"/>
    </location>
</feature>
<evidence type="ECO:0000313" key="5">
    <source>
        <dbReference type="Proteomes" id="UP001058533"/>
    </source>
</evidence>
<accession>A0ABY5L8B9</accession>
<dbReference type="EMBL" id="CP101740">
    <property type="protein sequence ID" value="UUL81944.1"/>
    <property type="molecule type" value="Genomic_DNA"/>
</dbReference>
<evidence type="ECO:0000313" key="4">
    <source>
        <dbReference type="EMBL" id="UUL81944.1"/>
    </source>
</evidence>
<keyword evidence="2" id="KW-0732">Signal</keyword>
<evidence type="ECO:0000259" key="3">
    <source>
        <dbReference type="Pfam" id="PF07486"/>
    </source>
</evidence>
<evidence type="ECO:0000256" key="2">
    <source>
        <dbReference type="SAM" id="SignalP"/>
    </source>
</evidence>
<dbReference type="InterPro" id="IPR042047">
    <property type="entry name" value="SleB_dom1"/>
</dbReference>
<organism evidence="4 5">
    <name type="scientific">Sphingomonas qomolangmaensis</name>
    <dbReference type="NCBI Taxonomy" id="2918765"/>
    <lineage>
        <taxon>Bacteria</taxon>
        <taxon>Pseudomonadati</taxon>
        <taxon>Pseudomonadota</taxon>
        <taxon>Alphaproteobacteria</taxon>
        <taxon>Sphingomonadales</taxon>
        <taxon>Sphingomonadaceae</taxon>
        <taxon>Sphingomonas</taxon>
    </lineage>
</organism>
<proteinExistence type="predicted"/>
<gene>
    <name evidence="4" type="ORF">NMP03_12185</name>
</gene>
<keyword evidence="5" id="KW-1185">Reference proteome</keyword>
<reference evidence="4" key="1">
    <citation type="submission" date="2022-07" db="EMBL/GenBank/DDBJ databases">
        <title>Sphingomonas sp. nov., a novel bacterium isolated from the north slope of the Mount Everest.</title>
        <authorList>
            <person name="Cui X."/>
            <person name="Liu Y."/>
        </authorList>
    </citation>
    <scope>NUCLEOTIDE SEQUENCE</scope>
    <source>
        <strain evidence="4">S5-59</strain>
    </source>
</reference>
<dbReference type="InterPro" id="IPR011105">
    <property type="entry name" value="Cell_wall_hydrolase_SleB"/>
</dbReference>